<feature type="coiled-coil region" evidence="5">
    <location>
        <begin position="90"/>
        <end position="135"/>
    </location>
</feature>
<name>A0A1L8RHV8_9ENTE</name>
<keyword evidence="2 6" id="KW-0812">Transmembrane</keyword>
<accession>A0A1L8RHV8</accession>
<dbReference type="AlphaFoldDB" id="A0A1L8RHV8"/>
<sequence>MKNQWRVIVGFILVIVVVLFAIFNNQQVPVSFGFTEIQGPLILIIIGSALIGALIAILTASTSLFRQKKTIKEQEKEIASFKTANEAKIHEEVQKVQREYENRIAEIRATYEAQLADKENALNQLTMRKRNNEQLGDTQPLDYYD</sequence>
<keyword evidence="5" id="KW-0175">Coiled coil</keyword>
<keyword evidence="3 6" id="KW-1133">Transmembrane helix</keyword>
<dbReference type="EMBL" id="JXKH01000002">
    <property type="protein sequence ID" value="OJG19346.1"/>
    <property type="molecule type" value="Genomic_DNA"/>
</dbReference>
<organism evidence="8 9">
    <name type="scientific">Enterococcus canis</name>
    <dbReference type="NCBI Taxonomy" id="214095"/>
    <lineage>
        <taxon>Bacteria</taxon>
        <taxon>Bacillati</taxon>
        <taxon>Bacillota</taxon>
        <taxon>Bacilli</taxon>
        <taxon>Lactobacillales</taxon>
        <taxon>Enterococcaceae</taxon>
        <taxon>Enterococcus</taxon>
    </lineage>
</organism>
<feature type="transmembrane region" description="Helical" evidence="6">
    <location>
        <begin position="43"/>
        <end position="65"/>
    </location>
</feature>
<evidence type="ECO:0000313" key="8">
    <source>
        <dbReference type="EMBL" id="OJG19346.1"/>
    </source>
</evidence>
<dbReference type="InterPro" id="IPR010445">
    <property type="entry name" value="LapA_dom"/>
</dbReference>
<reference evidence="8 9" key="1">
    <citation type="submission" date="2014-12" db="EMBL/GenBank/DDBJ databases">
        <title>Draft genome sequences of 29 type strains of Enterococci.</title>
        <authorList>
            <person name="Zhong Z."/>
            <person name="Sun Z."/>
            <person name="Liu W."/>
            <person name="Zhang W."/>
            <person name="Zhang H."/>
        </authorList>
    </citation>
    <scope>NUCLEOTIDE SEQUENCE [LARGE SCALE GENOMIC DNA]</scope>
    <source>
        <strain evidence="8 9">DSM 17029</strain>
    </source>
</reference>
<dbReference type="Pfam" id="PF06305">
    <property type="entry name" value="LapA_dom"/>
    <property type="match status" value="1"/>
</dbReference>
<evidence type="ECO:0000313" key="9">
    <source>
        <dbReference type="Proteomes" id="UP000181884"/>
    </source>
</evidence>
<dbReference type="PANTHER" id="PTHR41335">
    <property type="entry name" value="MEMBRANE PROTEIN-RELATED"/>
    <property type="match status" value="1"/>
</dbReference>
<evidence type="ECO:0000256" key="6">
    <source>
        <dbReference type="SAM" id="Phobius"/>
    </source>
</evidence>
<feature type="transmembrane region" description="Helical" evidence="6">
    <location>
        <begin position="7"/>
        <end position="23"/>
    </location>
</feature>
<evidence type="ECO:0000256" key="2">
    <source>
        <dbReference type="ARBA" id="ARBA00022692"/>
    </source>
</evidence>
<evidence type="ECO:0000256" key="5">
    <source>
        <dbReference type="SAM" id="Coils"/>
    </source>
</evidence>
<gene>
    <name evidence="8" type="ORF">RU97_GL000917</name>
</gene>
<dbReference type="GO" id="GO:0005886">
    <property type="term" value="C:plasma membrane"/>
    <property type="evidence" value="ECO:0007669"/>
    <property type="project" value="InterPro"/>
</dbReference>
<feature type="domain" description="Lipopolysaccharide assembly protein A" evidence="7">
    <location>
        <begin position="24"/>
        <end position="80"/>
    </location>
</feature>
<dbReference type="Proteomes" id="UP000181884">
    <property type="component" value="Unassembled WGS sequence"/>
</dbReference>
<keyword evidence="1" id="KW-1003">Cell membrane</keyword>
<evidence type="ECO:0000256" key="3">
    <source>
        <dbReference type="ARBA" id="ARBA00022989"/>
    </source>
</evidence>
<evidence type="ECO:0000259" key="7">
    <source>
        <dbReference type="Pfam" id="PF06305"/>
    </source>
</evidence>
<proteinExistence type="predicted"/>
<evidence type="ECO:0000256" key="1">
    <source>
        <dbReference type="ARBA" id="ARBA00022475"/>
    </source>
</evidence>
<dbReference type="STRING" id="214095.RU97_GL000917"/>
<keyword evidence="4 6" id="KW-0472">Membrane</keyword>
<evidence type="ECO:0000256" key="4">
    <source>
        <dbReference type="ARBA" id="ARBA00023136"/>
    </source>
</evidence>
<dbReference type="PANTHER" id="PTHR41335:SF1">
    <property type="entry name" value="MEMBRANE PROTEIN"/>
    <property type="match status" value="1"/>
</dbReference>
<dbReference type="RefSeq" id="WP_071858922.1">
    <property type="nucleotide sequence ID" value="NZ_JXKH01000002.1"/>
</dbReference>
<keyword evidence="9" id="KW-1185">Reference proteome</keyword>
<comment type="caution">
    <text evidence="8">The sequence shown here is derived from an EMBL/GenBank/DDBJ whole genome shotgun (WGS) entry which is preliminary data.</text>
</comment>
<protein>
    <recommendedName>
        <fullName evidence="7">Lipopolysaccharide assembly protein A domain-containing protein</fullName>
    </recommendedName>
</protein>